<dbReference type="InterPro" id="IPR051182">
    <property type="entry name" value="Euk_NMN_adenylyltrnsfrase"/>
</dbReference>
<dbReference type="GO" id="GO:0000309">
    <property type="term" value="F:nicotinamide-nucleotide adenylyltransferase activity"/>
    <property type="evidence" value="ECO:0007669"/>
    <property type="project" value="TreeGrafter"/>
</dbReference>
<dbReference type="AlphaFoldDB" id="A0A819WGD7"/>
<comment type="caution">
    <text evidence="2">The sequence shown here is derived from an EMBL/GenBank/DDBJ whole genome shotgun (WGS) entry which is preliminary data.</text>
</comment>
<dbReference type="GO" id="GO:0009435">
    <property type="term" value="P:NAD+ biosynthetic process"/>
    <property type="evidence" value="ECO:0007669"/>
    <property type="project" value="TreeGrafter"/>
</dbReference>
<dbReference type="PANTHER" id="PTHR12039">
    <property type="entry name" value="NICOTINAMIDE MONONUCLEOTIDE ADENYLYLTRANSFERASE"/>
    <property type="match status" value="1"/>
</dbReference>
<dbReference type="InterPro" id="IPR004821">
    <property type="entry name" value="Cyt_trans-like"/>
</dbReference>
<evidence type="ECO:0000313" key="3">
    <source>
        <dbReference type="Proteomes" id="UP000663836"/>
    </source>
</evidence>
<name>A0A819WGD7_9BILA</name>
<evidence type="ECO:0000259" key="1">
    <source>
        <dbReference type="Pfam" id="PF01467"/>
    </source>
</evidence>
<dbReference type="Gene3D" id="3.40.50.620">
    <property type="entry name" value="HUPs"/>
    <property type="match status" value="1"/>
</dbReference>
<dbReference type="SUPFAM" id="SSF52374">
    <property type="entry name" value="Nucleotidylyl transferase"/>
    <property type="match status" value="1"/>
</dbReference>
<feature type="domain" description="Cytidyltransferase-like" evidence="1">
    <location>
        <begin position="31"/>
        <end position="122"/>
    </location>
</feature>
<dbReference type="EMBL" id="CAJOBD010008824">
    <property type="protein sequence ID" value="CAF4121944.1"/>
    <property type="molecule type" value="Genomic_DNA"/>
</dbReference>
<dbReference type="Proteomes" id="UP000663836">
    <property type="component" value="Unassembled WGS sequence"/>
</dbReference>
<dbReference type="GO" id="GO:0004515">
    <property type="term" value="F:nicotinate-nucleotide adenylyltransferase activity"/>
    <property type="evidence" value="ECO:0007669"/>
    <property type="project" value="TreeGrafter"/>
</dbReference>
<sequence length="155" mass="18221">MHLESTTDLSIIYSNLNKSKSNKENIILISTGAMNPIHRCHISNMIKTKQYLENIHDYNVIAGYISPTHDEYVQEKLGNYFIPSHHRINMCQKAIQEENQQDWLAVDKVEYNQDDYKSYDISSTLIRQKLKLNENCSHLTYNSVLEYVQTIPNYY</sequence>
<dbReference type="Pfam" id="PF01467">
    <property type="entry name" value="CTP_transf_like"/>
    <property type="match status" value="1"/>
</dbReference>
<protein>
    <recommendedName>
        <fullName evidence="1">Cytidyltransferase-like domain-containing protein</fullName>
    </recommendedName>
</protein>
<dbReference type="PANTHER" id="PTHR12039:SF0">
    <property type="entry name" value="NICOTINAMIDE-NUCLEOTIDE ADENYLYLTRANSFERASE"/>
    <property type="match status" value="1"/>
</dbReference>
<proteinExistence type="predicted"/>
<gene>
    <name evidence="2" type="ORF">JBS370_LOCUS32670</name>
</gene>
<reference evidence="2" key="1">
    <citation type="submission" date="2021-02" db="EMBL/GenBank/DDBJ databases">
        <authorList>
            <person name="Nowell W R."/>
        </authorList>
    </citation>
    <scope>NUCLEOTIDE SEQUENCE</scope>
</reference>
<organism evidence="2 3">
    <name type="scientific">Rotaria sordida</name>
    <dbReference type="NCBI Taxonomy" id="392033"/>
    <lineage>
        <taxon>Eukaryota</taxon>
        <taxon>Metazoa</taxon>
        <taxon>Spiralia</taxon>
        <taxon>Gnathifera</taxon>
        <taxon>Rotifera</taxon>
        <taxon>Eurotatoria</taxon>
        <taxon>Bdelloidea</taxon>
        <taxon>Philodinida</taxon>
        <taxon>Philodinidae</taxon>
        <taxon>Rotaria</taxon>
    </lineage>
</organism>
<accession>A0A819WGD7</accession>
<dbReference type="InterPro" id="IPR014729">
    <property type="entry name" value="Rossmann-like_a/b/a_fold"/>
</dbReference>
<evidence type="ECO:0000313" key="2">
    <source>
        <dbReference type="EMBL" id="CAF4121944.1"/>
    </source>
</evidence>